<dbReference type="OrthoDB" id="194368at2"/>
<dbReference type="CDD" id="cd00093">
    <property type="entry name" value="HTH_XRE"/>
    <property type="match status" value="1"/>
</dbReference>
<protein>
    <recommendedName>
        <fullName evidence="4">HTH cro/C1-type domain-containing protein</fullName>
    </recommendedName>
</protein>
<dbReference type="PANTHER" id="PTHR40661">
    <property type="match status" value="1"/>
</dbReference>
<keyword evidence="1" id="KW-0805">Transcription regulation</keyword>
<dbReference type="AlphaFoldDB" id="A0A143HC43"/>
<dbReference type="EMBL" id="CP014806">
    <property type="protein sequence ID" value="AMW99337.1"/>
    <property type="molecule type" value="Genomic_DNA"/>
</dbReference>
<evidence type="ECO:0000259" key="4">
    <source>
        <dbReference type="PROSITE" id="PS50943"/>
    </source>
</evidence>
<reference evidence="5 6" key="1">
    <citation type="journal article" date="2016" name="Genome Announc.">
        <title>Whole-Genome Sequence of Rummeliibacillus stabekisii Strain PP9 Isolated from Antarctic Soil.</title>
        <authorList>
            <person name="da Mota F.F."/>
            <person name="Vollu R.E."/>
            <person name="Jurelevicius D."/>
            <person name="Seldin L."/>
        </authorList>
    </citation>
    <scope>NUCLEOTIDE SEQUENCE [LARGE SCALE GENOMIC DNA]</scope>
    <source>
        <strain evidence="5 6">PP9</strain>
    </source>
</reference>
<proteinExistence type="predicted"/>
<feature type="domain" description="HTH cro/C1-type" evidence="4">
    <location>
        <begin position="9"/>
        <end position="63"/>
    </location>
</feature>
<reference evidence="6" key="2">
    <citation type="submission" date="2016-03" db="EMBL/GenBank/DDBJ databases">
        <authorList>
            <person name="Ploux O."/>
        </authorList>
    </citation>
    <scope>NUCLEOTIDE SEQUENCE [LARGE SCALE GENOMIC DNA]</scope>
    <source>
        <strain evidence="6">PP9</strain>
    </source>
</reference>
<dbReference type="InterPro" id="IPR039418">
    <property type="entry name" value="LexA-like"/>
</dbReference>
<dbReference type="Gene3D" id="1.10.260.40">
    <property type="entry name" value="lambda repressor-like DNA-binding domains"/>
    <property type="match status" value="1"/>
</dbReference>
<dbReference type="PROSITE" id="PS50943">
    <property type="entry name" value="HTH_CROC1"/>
    <property type="match status" value="1"/>
</dbReference>
<evidence type="ECO:0000256" key="3">
    <source>
        <dbReference type="ARBA" id="ARBA00023163"/>
    </source>
</evidence>
<dbReference type="SUPFAM" id="SSF47413">
    <property type="entry name" value="lambda repressor-like DNA-binding domains"/>
    <property type="match status" value="1"/>
</dbReference>
<dbReference type="InterPro" id="IPR036286">
    <property type="entry name" value="LexA/Signal_pep-like_sf"/>
</dbReference>
<dbReference type="RefSeq" id="WP_066788058.1">
    <property type="nucleotide sequence ID" value="NZ_CP014806.1"/>
</dbReference>
<accession>A0A143HC43</accession>
<dbReference type="Gene3D" id="2.10.109.10">
    <property type="entry name" value="Umud Fragment, subunit A"/>
    <property type="match status" value="1"/>
</dbReference>
<dbReference type="STRING" id="241244.ATY39_07580"/>
<dbReference type="PANTHER" id="PTHR40661:SF3">
    <property type="entry name" value="FELS-1 PROPHAGE TRANSCRIPTIONAL REGULATOR"/>
    <property type="match status" value="1"/>
</dbReference>
<evidence type="ECO:0000256" key="1">
    <source>
        <dbReference type="ARBA" id="ARBA00023015"/>
    </source>
</evidence>
<dbReference type="GO" id="GO:0003677">
    <property type="term" value="F:DNA binding"/>
    <property type="evidence" value="ECO:0007669"/>
    <property type="project" value="UniProtKB-KW"/>
</dbReference>
<keyword evidence="6" id="KW-1185">Reference proteome</keyword>
<gene>
    <name evidence="5" type="ORF">ATY39_07580</name>
</gene>
<dbReference type="SMART" id="SM00530">
    <property type="entry name" value="HTH_XRE"/>
    <property type="match status" value="1"/>
</dbReference>
<organism evidence="5 6">
    <name type="scientific">Rummeliibacillus stabekisii</name>
    <dbReference type="NCBI Taxonomy" id="241244"/>
    <lineage>
        <taxon>Bacteria</taxon>
        <taxon>Bacillati</taxon>
        <taxon>Bacillota</taxon>
        <taxon>Bacilli</taxon>
        <taxon>Bacillales</taxon>
        <taxon>Caryophanaceae</taxon>
        <taxon>Rummeliibacillus</taxon>
    </lineage>
</organism>
<dbReference type="Pfam" id="PF00717">
    <property type="entry name" value="Peptidase_S24"/>
    <property type="match status" value="1"/>
</dbReference>
<keyword evidence="3" id="KW-0804">Transcription</keyword>
<dbReference type="InterPro" id="IPR001387">
    <property type="entry name" value="Cro/C1-type_HTH"/>
</dbReference>
<evidence type="ECO:0000313" key="6">
    <source>
        <dbReference type="Proteomes" id="UP000076021"/>
    </source>
</evidence>
<dbReference type="SUPFAM" id="SSF51306">
    <property type="entry name" value="LexA/Signal peptidase"/>
    <property type="match status" value="1"/>
</dbReference>
<dbReference type="Proteomes" id="UP000076021">
    <property type="component" value="Chromosome"/>
</dbReference>
<dbReference type="CDD" id="cd06529">
    <property type="entry name" value="S24_LexA-like"/>
    <property type="match status" value="1"/>
</dbReference>
<evidence type="ECO:0000256" key="2">
    <source>
        <dbReference type="ARBA" id="ARBA00023125"/>
    </source>
</evidence>
<evidence type="ECO:0000313" key="5">
    <source>
        <dbReference type="EMBL" id="AMW99337.1"/>
    </source>
</evidence>
<keyword evidence="2" id="KW-0238">DNA-binding</keyword>
<dbReference type="InterPro" id="IPR015927">
    <property type="entry name" value="Peptidase_S24_S26A/B/C"/>
</dbReference>
<sequence length="233" mass="26372">MEMDIINILEKIVKNSGLEQDKFAETIGVKKAAFNNYIRGRRELPKKVITQLMEVHNVNPQIFFDPTAPLYIRDVVGKDFVKEEKDNYLLRADALKLPLYGSVAAGALAEVEGVTTDSVEFITMPSQFLGKYSECKDLFAMTVNGDSMNKVVKDGGIVIARPLDLHQYKDGDIVIFSYNNEYSLKRFCPNELEGFVLFKAESTDKMYKDIPIKTDTLNDLKIFGKVIFYGNTL</sequence>
<name>A0A143HC43_9BACL</name>
<dbReference type="InterPro" id="IPR010982">
    <property type="entry name" value="Lambda_DNA-bd_dom_sf"/>
</dbReference>
<dbReference type="KEGG" id="rst:ATY39_07580"/>